<reference evidence="1 2" key="2">
    <citation type="submission" date="2018-11" db="EMBL/GenBank/DDBJ databases">
        <authorList>
            <consortium name="Pathogen Informatics"/>
        </authorList>
    </citation>
    <scope>NUCLEOTIDE SEQUENCE [LARGE SCALE GENOMIC DNA]</scope>
</reference>
<evidence type="ECO:0000313" key="2">
    <source>
        <dbReference type="Proteomes" id="UP000267096"/>
    </source>
</evidence>
<accession>A0A0M3JP14</accession>
<reference evidence="3" key="1">
    <citation type="submission" date="2017-02" db="UniProtKB">
        <authorList>
            <consortium name="WormBaseParasite"/>
        </authorList>
    </citation>
    <scope>IDENTIFICATION</scope>
</reference>
<evidence type="ECO:0000313" key="1">
    <source>
        <dbReference type="EMBL" id="VDK37173.1"/>
    </source>
</evidence>
<dbReference type="AlphaFoldDB" id="A0A0M3JP14"/>
<organism evidence="3">
    <name type="scientific">Anisakis simplex</name>
    <name type="common">Herring worm</name>
    <dbReference type="NCBI Taxonomy" id="6269"/>
    <lineage>
        <taxon>Eukaryota</taxon>
        <taxon>Metazoa</taxon>
        <taxon>Ecdysozoa</taxon>
        <taxon>Nematoda</taxon>
        <taxon>Chromadorea</taxon>
        <taxon>Rhabditida</taxon>
        <taxon>Spirurina</taxon>
        <taxon>Ascaridomorpha</taxon>
        <taxon>Ascaridoidea</taxon>
        <taxon>Anisakidae</taxon>
        <taxon>Anisakis</taxon>
        <taxon>Anisakis simplex complex</taxon>
    </lineage>
</organism>
<gene>
    <name evidence="1" type="ORF">ASIM_LOCUS9149</name>
</gene>
<proteinExistence type="predicted"/>
<evidence type="ECO:0000313" key="3">
    <source>
        <dbReference type="WBParaSite" id="ASIM_0000940701-mRNA-1"/>
    </source>
</evidence>
<protein>
    <submittedName>
        <fullName evidence="1 3">Uncharacterized protein</fullName>
    </submittedName>
</protein>
<name>A0A0M3JP14_ANISI</name>
<sequence>MSSDIRALSLELVWVSQWGSGRSSRGCSWRLDRIRRKHGDGVSGCRKEVICYVM</sequence>
<dbReference type="Proteomes" id="UP000267096">
    <property type="component" value="Unassembled WGS sequence"/>
</dbReference>
<dbReference type="EMBL" id="UYRR01026964">
    <property type="protein sequence ID" value="VDK37173.1"/>
    <property type="molecule type" value="Genomic_DNA"/>
</dbReference>
<dbReference type="WBParaSite" id="ASIM_0000940701-mRNA-1">
    <property type="protein sequence ID" value="ASIM_0000940701-mRNA-1"/>
    <property type="gene ID" value="ASIM_0000940701"/>
</dbReference>
<keyword evidence="2" id="KW-1185">Reference proteome</keyword>